<dbReference type="PANTHER" id="PTHR48106">
    <property type="entry name" value="QUINONE OXIDOREDUCTASE PIG3-RELATED"/>
    <property type="match status" value="1"/>
</dbReference>
<dbReference type="CDD" id="cd05286">
    <property type="entry name" value="QOR2"/>
    <property type="match status" value="1"/>
</dbReference>
<reference evidence="4 5" key="1">
    <citation type="submission" date="2018-01" db="EMBL/GenBank/DDBJ databases">
        <authorList>
            <person name="Fu G.-Y."/>
        </authorList>
    </citation>
    <scope>NUCLEOTIDE SEQUENCE [LARGE SCALE GENOMIC DNA]</scope>
    <source>
        <strain evidence="4 5">SY39</strain>
    </source>
</reference>
<dbReference type="SUPFAM" id="SSF50129">
    <property type="entry name" value="GroES-like"/>
    <property type="match status" value="1"/>
</dbReference>
<dbReference type="Gene3D" id="3.40.50.720">
    <property type="entry name" value="NAD(P)-binding Rossmann-like Domain"/>
    <property type="match status" value="1"/>
</dbReference>
<dbReference type="NCBIfam" id="NF008024">
    <property type="entry name" value="PRK10754.1"/>
    <property type="match status" value="1"/>
</dbReference>
<dbReference type="GO" id="GO:0035925">
    <property type="term" value="F:mRNA 3'-UTR AU-rich region binding"/>
    <property type="evidence" value="ECO:0007669"/>
    <property type="project" value="TreeGrafter"/>
</dbReference>
<dbReference type="GO" id="GO:0008270">
    <property type="term" value="F:zinc ion binding"/>
    <property type="evidence" value="ECO:0007669"/>
    <property type="project" value="InterPro"/>
</dbReference>
<sequence>MSHAIRIHETGGPEVLRWEEVEVPPPGPGELRLRQHAVGLNYIDTYHRGGLYPVPSLPSGLGLEGAGVVEAVGDEVEEFAVGDRVAYAHGPLGAYAEVRNLPAERAVKLPDAISFELGAAMMLQGLTAQYLVRRTHRVEAGDTILIHAAAGGVGSIVVQWAKALGATVIGTVGSEEKAERARTLGADHVIDYSREDFVRRVGEITDGRGVRVVYDSVGRDTFLRSLDCAQRLGMVVLFGNASGAVEPFNPLLLAQKGALFLTRPILAQYIATREELDEMAADLFAVVSSGQVRIDVNQCFALREAAEAHRALEGRRTTGASVLLP</sequence>
<dbReference type="SMART" id="SM00829">
    <property type="entry name" value="PKS_ER"/>
    <property type="match status" value="1"/>
</dbReference>
<keyword evidence="2" id="KW-0560">Oxidoreductase</keyword>
<dbReference type="OrthoDB" id="9805883at2"/>
<evidence type="ECO:0000313" key="4">
    <source>
        <dbReference type="EMBL" id="AUN94279.1"/>
    </source>
</evidence>
<evidence type="ECO:0000259" key="3">
    <source>
        <dbReference type="SMART" id="SM00829"/>
    </source>
</evidence>
<dbReference type="KEGG" id="atw:C0099_04575"/>
<evidence type="ECO:0000313" key="5">
    <source>
        <dbReference type="Proteomes" id="UP000242205"/>
    </source>
</evidence>
<dbReference type="InterPro" id="IPR013149">
    <property type="entry name" value="ADH-like_C"/>
</dbReference>
<name>A0A2I6S4V1_9RHOO</name>
<dbReference type="RefSeq" id="WP_102246349.1">
    <property type="nucleotide sequence ID" value="NZ_CP025682.1"/>
</dbReference>
<feature type="domain" description="Enoyl reductase (ER)" evidence="3">
    <location>
        <begin position="11"/>
        <end position="323"/>
    </location>
</feature>
<dbReference type="PANTHER" id="PTHR48106:SF13">
    <property type="entry name" value="QUINONE OXIDOREDUCTASE-RELATED"/>
    <property type="match status" value="1"/>
</dbReference>
<dbReference type="InterPro" id="IPR036291">
    <property type="entry name" value="NAD(P)-bd_dom_sf"/>
</dbReference>
<dbReference type="InterPro" id="IPR011032">
    <property type="entry name" value="GroES-like_sf"/>
</dbReference>
<dbReference type="AlphaFoldDB" id="A0A2I6S4V1"/>
<dbReference type="InterPro" id="IPR013154">
    <property type="entry name" value="ADH-like_N"/>
</dbReference>
<dbReference type="PROSITE" id="PS01162">
    <property type="entry name" value="QOR_ZETA_CRYSTAL"/>
    <property type="match status" value="1"/>
</dbReference>
<dbReference type="GO" id="GO:0070402">
    <property type="term" value="F:NADPH binding"/>
    <property type="evidence" value="ECO:0007669"/>
    <property type="project" value="TreeGrafter"/>
</dbReference>
<dbReference type="Pfam" id="PF08240">
    <property type="entry name" value="ADH_N"/>
    <property type="match status" value="1"/>
</dbReference>
<dbReference type="InterPro" id="IPR020843">
    <property type="entry name" value="ER"/>
</dbReference>
<dbReference type="FunFam" id="3.40.50.720:FF:000053">
    <property type="entry name" value="Quinone oxidoreductase 1"/>
    <property type="match status" value="1"/>
</dbReference>
<dbReference type="GO" id="GO:0003960">
    <property type="term" value="F:quinone reductase (NADPH) activity"/>
    <property type="evidence" value="ECO:0007669"/>
    <property type="project" value="InterPro"/>
</dbReference>
<organism evidence="4 5">
    <name type="scientific">Pseudazoarcus pumilus</name>
    <dbReference type="NCBI Taxonomy" id="2067960"/>
    <lineage>
        <taxon>Bacteria</taxon>
        <taxon>Pseudomonadati</taxon>
        <taxon>Pseudomonadota</taxon>
        <taxon>Betaproteobacteria</taxon>
        <taxon>Rhodocyclales</taxon>
        <taxon>Zoogloeaceae</taxon>
        <taxon>Pseudazoarcus</taxon>
    </lineage>
</organism>
<protein>
    <submittedName>
        <fullName evidence="4">Quinone oxidoreductase</fullName>
    </submittedName>
</protein>
<proteinExistence type="predicted"/>
<accession>A0A2I6S4V1</accession>
<dbReference type="EMBL" id="CP025682">
    <property type="protein sequence ID" value="AUN94279.1"/>
    <property type="molecule type" value="Genomic_DNA"/>
</dbReference>
<dbReference type="InterPro" id="IPR002364">
    <property type="entry name" value="Quin_OxRdtase/zeta-crystal_CS"/>
</dbReference>
<dbReference type="SUPFAM" id="SSF51735">
    <property type="entry name" value="NAD(P)-binding Rossmann-fold domains"/>
    <property type="match status" value="1"/>
</dbReference>
<dbReference type="GO" id="GO:0005829">
    <property type="term" value="C:cytosol"/>
    <property type="evidence" value="ECO:0007669"/>
    <property type="project" value="TreeGrafter"/>
</dbReference>
<evidence type="ECO:0000256" key="2">
    <source>
        <dbReference type="ARBA" id="ARBA00023002"/>
    </source>
</evidence>
<evidence type="ECO:0000256" key="1">
    <source>
        <dbReference type="ARBA" id="ARBA00022857"/>
    </source>
</evidence>
<dbReference type="InterPro" id="IPR047618">
    <property type="entry name" value="QOR-like"/>
</dbReference>
<gene>
    <name evidence="4" type="ORF">C0099_04575</name>
</gene>
<keyword evidence="1" id="KW-0521">NADP</keyword>
<dbReference type="Pfam" id="PF00107">
    <property type="entry name" value="ADH_zinc_N"/>
    <property type="match status" value="1"/>
</dbReference>
<dbReference type="Proteomes" id="UP000242205">
    <property type="component" value="Chromosome"/>
</dbReference>
<dbReference type="Gene3D" id="3.90.180.10">
    <property type="entry name" value="Medium-chain alcohol dehydrogenases, catalytic domain"/>
    <property type="match status" value="1"/>
</dbReference>
<keyword evidence="5" id="KW-1185">Reference proteome</keyword>